<evidence type="ECO:0000313" key="2">
    <source>
        <dbReference type="EMBL" id="MDX3020926.1"/>
    </source>
</evidence>
<evidence type="ECO:0000313" key="1">
    <source>
        <dbReference type="EMBL" id="MDX2958568.1"/>
    </source>
</evidence>
<dbReference type="RefSeq" id="WP_162138051.1">
    <property type="nucleotide sequence ID" value="NZ_BCMK01000106.1"/>
</dbReference>
<protein>
    <recommendedName>
        <fullName evidence="5">ATPase BadF/BadG/BcrA/BcrD type domain-containing protein</fullName>
    </recommendedName>
</protein>
<dbReference type="EMBL" id="JARAWP010000014">
    <property type="protein sequence ID" value="MDX3020926.1"/>
    <property type="molecule type" value="Genomic_DNA"/>
</dbReference>
<evidence type="ECO:0000313" key="4">
    <source>
        <dbReference type="Proteomes" id="UP001282288"/>
    </source>
</evidence>
<dbReference type="SUPFAM" id="SSF53067">
    <property type="entry name" value="Actin-like ATPase domain"/>
    <property type="match status" value="1"/>
</dbReference>
<keyword evidence="3" id="KW-1185">Reference proteome</keyword>
<dbReference type="Proteomes" id="UP001272987">
    <property type="component" value="Unassembled WGS sequence"/>
</dbReference>
<dbReference type="InterPro" id="IPR043129">
    <property type="entry name" value="ATPase_NBD"/>
</dbReference>
<dbReference type="AlphaFoldDB" id="A0AAP6B5U1"/>
<dbReference type="EMBL" id="JARAWC010000001">
    <property type="protein sequence ID" value="MDX2958568.1"/>
    <property type="molecule type" value="Genomic_DNA"/>
</dbReference>
<accession>A0AAP6B5U1</accession>
<evidence type="ECO:0008006" key="5">
    <source>
        <dbReference type="Google" id="ProtNLM"/>
    </source>
</evidence>
<evidence type="ECO:0000313" key="3">
    <source>
        <dbReference type="Proteomes" id="UP001272987"/>
    </source>
</evidence>
<proteinExistence type="predicted"/>
<name>A0AAP6B5U1_9ACTN</name>
<organism evidence="1 4">
    <name type="scientific">Streptomyces acidiscabies</name>
    <dbReference type="NCBI Taxonomy" id="42234"/>
    <lineage>
        <taxon>Bacteria</taxon>
        <taxon>Bacillati</taxon>
        <taxon>Actinomycetota</taxon>
        <taxon>Actinomycetes</taxon>
        <taxon>Kitasatosporales</taxon>
        <taxon>Streptomycetaceae</taxon>
        <taxon>Streptomyces</taxon>
    </lineage>
</organism>
<sequence>MERRPTDLAAHAPLVTRAADEGDEVARQILQEAAAALVETVAALSPRPGEPLVVTGGLLAPNGPLLAPLTEHLTPLGLTISPVVDGSAGAVALARIAVAR</sequence>
<reference evidence="1 3" key="1">
    <citation type="journal article" date="2023" name="Microb. Genom.">
        <title>Mesoterricola silvestris gen. nov., sp. nov., Mesoterricola sediminis sp. nov., Geothrix oryzae sp. nov., Geothrix edaphica sp. nov., Geothrix rubra sp. nov., and Geothrix limicola sp. nov., six novel members of Acidobacteriota isolated from soils.</title>
        <authorList>
            <person name="Weisberg A.J."/>
            <person name="Pearce E."/>
            <person name="Kramer C.G."/>
            <person name="Chang J.H."/>
            <person name="Clarke C.R."/>
        </authorList>
    </citation>
    <scope>NUCLEOTIDE SEQUENCE</scope>
    <source>
        <strain evidence="2 3">NB05-1H</strain>
        <strain evidence="1">NRRL_B-16521</strain>
    </source>
</reference>
<comment type="caution">
    <text evidence="1">The sequence shown here is derived from an EMBL/GenBank/DDBJ whole genome shotgun (WGS) entry which is preliminary data.</text>
</comment>
<dbReference type="Gene3D" id="3.30.420.40">
    <property type="match status" value="1"/>
</dbReference>
<dbReference type="Proteomes" id="UP001282288">
    <property type="component" value="Unassembled WGS sequence"/>
</dbReference>
<gene>
    <name evidence="1" type="ORF">PV399_02390</name>
    <name evidence="2" type="ORF">PV666_23970</name>
</gene>
<dbReference type="GeneID" id="69808618"/>